<accession>A0AAV2B104</accession>
<organism evidence="2 3">
    <name type="scientific">Larinioides sclopetarius</name>
    <dbReference type="NCBI Taxonomy" id="280406"/>
    <lineage>
        <taxon>Eukaryota</taxon>
        <taxon>Metazoa</taxon>
        <taxon>Ecdysozoa</taxon>
        <taxon>Arthropoda</taxon>
        <taxon>Chelicerata</taxon>
        <taxon>Arachnida</taxon>
        <taxon>Araneae</taxon>
        <taxon>Araneomorphae</taxon>
        <taxon>Entelegynae</taxon>
        <taxon>Araneoidea</taxon>
        <taxon>Araneidae</taxon>
        <taxon>Larinioides</taxon>
    </lineage>
</organism>
<evidence type="ECO:0000313" key="3">
    <source>
        <dbReference type="Proteomes" id="UP001497382"/>
    </source>
</evidence>
<dbReference type="EMBL" id="CAXIEN010000257">
    <property type="protein sequence ID" value="CAL1289931.1"/>
    <property type="molecule type" value="Genomic_DNA"/>
</dbReference>
<reference evidence="2 3" key="1">
    <citation type="submission" date="2024-04" db="EMBL/GenBank/DDBJ databases">
        <authorList>
            <person name="Rising A."/>
            <person name="Reimegard J."/>
            <person name="Sonavane S."/>
            <person name="Akerstrom W."/>
            <person name="Nylinder S."/>
            <person name="Hedman E."/>
            <person name="Kallberg Y."/>
        </authorList>
    </citation>
    <scope>NUCLEOTIDE SEQUENCE [LARGE SCALE GENOMIC DNA]</scope>
</reference>
<dbReference type="PANTHER" id="PTHR31402:SF2">
    <property type="entry name" value="UPF0711 PROTEIN C18ORF21"/>
    <property type="match status" value="1"/>
</dbReference>
<evidence type="ECO:0008006" key="4">
    <source>
        <dbReference type="Google" id="ProtNLM"/>
    </source>
</evidence>
<dbReference type="AlphaFoldDB" id="A0AAV2B104"/>
<evidence type="ECO:0000256" key="1">
    <source>
        <dbReference type="ARBA" id="ARBA00006160"/>
    </source>
</evidence>
<dbReference type="InterPro" id="IPR029779">
    <property type="entry name" value="Rmp24-like"/>
</dbReference>
<dbReference type="Pfam" id="PF15719">
    <property type="entry name" value="Rmp24-like"/>
    <property type="match status" value="1"/>
</dbReference>
<dbReference type="PANTHER" id="PTHR31402">
    <property type="entry name" value="UPF0711 PROTEIN C18ORF21"/>
    <property type="match status" value="1"/>
</dbReference>
<protein>
    <recommendedName>
        <fullName evidence="4">C2H2-type domain-containing protein</fullName>
    </recommendedName>
</protein>
<name>A0AAV2B104_9ARAC</name>
<comment type="similarity">
    <text evidence="1">Belongs to the UPF0711 family.</text>
</comment>
<evidence type="ECO:0000313" key="2">
    <source>
        <dbReference type="EMBL" id="CAL1289931.1"/>
    </source>
</evidence>
<comment type="caution">
    <text evidence="2">The sequence shown here is derived from an EMBL/GenBank/DDBJ whole genome shotgun (WGS) entry which is preliminary data.</text>
</comment>
<gene>
    <name evidence="2" type="ORF">LARSCL_LOCUS16211</name>
</gene>
<dbReference type="Proteomes" id="UP001497382">
    <property type="component" value="Unassembled WGS sequence"/>
</dbReference>
<keyword evidence="3" id="KW-1185">Reference proteome</keyword>
<proteinExistence type="inferred from homology"/>
<sequence length="188" mass="22549">MDDPEIQQTALFLWKTAQSLSEKCPAASRYYVSTLNKHFGNSLVVQSFIKSHRYCKYCGSLWSYMNHKIRIHPIPSPNRHIKKLFKLEREEPWKLNNRQKKKLKKYRESTNKIESQYSRGYMPKRSFFSIFFNTTINGSFQSKRATEDPKNTFHPRNKEKCNTTEYIFQQEEEKKRLVSTNFKSRTRS</sequence>